<dbReference type="AlphaFoldDB" id="A0A068U2F7"/>
<dbReference type="Gramene" id="CDP02364">
    <property type="protein sequence ID" value="CDP02364"/>
    <property type="gene ID" value="GSCOC_T00039726001"/>
</dbReference>
<evidence type="ECO:0000313" key="2">
    <source>
        <dbReference type="Proteomes" id="UP000295252"/>
    </source>
</evidence>
<accession>A0A068U2F7</accession>
<gene>
    <name evidence="1" type="ORF">GSCOC_T00039726001</name>
</gene>
<keyword evidence="2" id="KW-1185">Reference proteome</keyword>
<sequence>MFSTLHLFYIIIKPLSKNLALLVPKKKKKENRLDLTTPQIHYKHYIELYIYIYGRLLVAF</sequence>
<dbReference type="Proteomes" id="UP000295252">
    <property type="component" value="Chromosome IX"/>
</dbReference>
<evidence type="ECO:0000313" key="1">
    <source>
        <dbReference type="EMBL" id="CDP02364.1"/>
    </source>
</evidence>
<organism evidence="1 2">
    <name type="scientific">Coffea canephora</name>
    <name type="common">Robusta coffee</name>
    <dbReference type="NCBI Taxonomy" id="49390"/>
    <lineage>
        <taxon>Eukaryota</taxon>
        <taxon>Viridiplantae</taxon>
        <taxon>Streptophyta</taxon>
        <taxon>Embryophyta</taxon>
        <taxon>Tracheophyta</taxon>
        <taxon>Spermatophyta</taxon>
        <taxon>Magnoliopsida</taxon>
        <taxon>eudicotyledons</taxon>
        <taxon>Gunneridae</taxon>
        <taxon>Pentapetalae</taxon>
        <taxon>asterids</taxon>
        <taxon>lamiids</taxon>
        <taxon>Gentianales</taxon>
        <taxon>Rubiaceae</taxon>
        <taxon>Ixoroideae</taxon>
        <taxon>Gardenieae complex</taxon>
        <taxon>Bertiereae - Coffeeae clade</taxon>
        <taxon>Coffeeae</taxon>
        <taxon>Coffea</taxon>
    </lineage>
</organism>
<dbReference type="EMBL" id="HG739092">
    <property type="protein sequence ID" value="CDP02364.1"/>
    <property type="molecule type" value="Genomic_DNA"/>
</dbReference>
<name>A0A068U2F7_COFCA</name>
<proteinExistence type="predicted"/>
<reference evidence="2" key="1">
    <citation type="journal article" date="2014" name="Science">
        <title>The coffee genome provides insight into the convergent evolution of caffeine biosynthesis.</title>
        <authorList>
            <person name="Denoeud F."/>
            <person name="Carretero-Paulet L."/>
            <person name="Dereeper A."/>
            <person name="Droc G."/>
            <person name="Guyot R."/>
            <person name="Pietrella M."/>
            <person name="Zheng C."/>
            <person name="Alberti A."/>
            <person name="Anthony F."/>
            <person name="Aprea G."/>
            <person name="Aury J.M."/>
            <person name="Bento P."/>
            <person name="Bernard M."/>
            <person name="Bocs S."/>
            <person name="Campa C."/>
            <person name="Cenci A."/>
            <person name="Combes M.C."/>
            <person name="Crouzillat D."/>
            <person name="Da Silva C."/>
            <person name="Daddiego L."/>
            <person name="De Bellis F."/>
            <person name="Dussert S."/>
            <person name="Garsmeur O."/>
            <person name="Gayraud T."/>
            <person name="Guignon V."/>
            <person name="Jahn K."/>
            <person name="Jamilloux V."/>
            <person name="Joet T."/>
            <person name="Labadie K."/>
            <person name="Lan T."/>
            <person name="Leclercq J."/>
            <person name="Lepelley M."/>
            <person name="Leroy T."/>
            <person name="Li L.T."/>
            <person name="Librado P."/>
            <person name="Lopez L."/>
            <person name="Munoz A."/>
            <person name="Noel B."/>
            <person name="Pallavicini A."/>
            <person name="Perrotta G."/>
            <person name="Poncet V."/>
            <person name="Pot D."/>
            <person name="Priyono X."/>
            <person name="Rigoreau M."/>
            <person name="Rouard M."/>
            <person name="Rozas J."/>
            <person name="Tranchant-Dubreuil C."/>
            <person name="VanBuren R."/>
            <person name="Zhang Q."/>
            <person name="Andrade A.C."/>
            <person name="Argout X."/>
            <person name="Bertrand B."/>
            <person name="de Kochko A."/>
            <person name="Graziosi G."/>
            <person name="Henry R.J."/>
            <person name="Jayarama X."/>
            <person name="Ming R."/>
            <person name="Nagai C."/>
            <person name="Rounsley S."/>
            <person name="Sankoff D."/>
            <person name="Giuliano G."/>
            <person name="Albert V.A."/>
            <person name="Wincker P."/>
            <person name="Lashermes P."/>
        </authorList>
    </citation>
    <scope>NUCLEOTIDE SEQUENCE [LARGE SCALE GENOMIC DNA]</scope>
    <source>
        <strain evidence="2">cv. DH200-94</strain>
    </source>
</reference>
<protein>
    <submittedName>
        <fullName evidence="1">Uncharacterized protein</fullName>
    </submittedName>
</protein>
<dbReference type="InParanoid" id="A0A068U2F7"/>